<evidence type="ECO:0000313" key="3">
    <source>
        <dbReference type="WBParaSite" id="Csp11.Scaffold549.g3582.t2"/>
    </source>
</evidence>
<dbReference type="Gene3D" id="1.10.10.60">
    <property type="entry name" value="Homeodomain-like"/>
    <property type="match status" value="1"/>
</dbReference>
<name>A0A1I7T8X7_9PELO</name>
<dbReference type="GO" id="GO:0003677">
    <property type="term" value="F:DNA binding"/>
    <property type="evidence" value="ECO:0007669"/>
    <property type="project" value="InterPro"/>
</dbReference>
<evidence type="ECO:0000256" key="1">
    <source>
        <dbReference type="ARBA" id="ARBA00004123"/>
    </source>
</evidence>
<dbReference type="GO" id="GO:0005634">
    <property type="term" value="C:nucleus"/>
    <property type="evidence" value="ECO:0007669"/>
    <property type="project" value="UniProtKB-SubCell"/>
</dbReference>
<dbReference type="WBParaSite" id="Csp11.Scaffold549.g3582.t2">
    <property type="protein sequence ID" value="Csp11.Scaffold549.g3582.t2"/>
    <property type="gene ID" value="Csp11.Scaffold549.g3582"/>
</dbReference>
<evidence type="ECO:0000313" key="2">
    <source>
        <dbReference type="Proteomes" id="UP000095282"/>
    </source>
</evidence>
<accession>A0A1I7T8X7</accession>
<dbReference type="AlphaFoldDB" id="A0A1I7T8X7"/>
<comment type="subcellular location">
    <subcellularLocation>
        <location evidence="1">Nucleus</location>
    </subcellularLocation>
</comment>
<keyword evidence="2" id="KW-1185">Reference proteome</keyword>
<organism evidence="2 3">
    <name type="scientific">Caenorhabditis tropicalis</name>
    <dbReference type="NCBI Taxonomy" id="1561998"/>
    <lineage>
        <taxon>Eukaryota</taxon>
        <taxon>Metazoa</taxon>
        <taxon>Ecdysozoa</taxon>
        <taxon>Nematoda</taxon>
        <taxon>Chromadorea</taxon>
        <taxon>Rhabditida</taxon>
        <taxon>Rhabditina</taxon>
        <taxon>Rhabditomorpha</taxon>
        <taxon>Rhabditoidea</taxon>
        <taxon>Rhabditidae</taxon>
        <taxon>Peloderinae</taxon>
        <taxon>Caenorhabditis</taxon>
    </lineage>
</organism>
<dbReference type="InterPro" id="IPR001356">
    <property type="entry name" value="HD"/>
</dbReference>
<protein>
    <submittedName>
        <fullName evidence="3">Homeobox domain-containing protein</fullName>
    </submittedName>
</protein>
<reference evidence="3" key="1">
    <citation type="submission" date="2016-11" db="UniProtKB">
        <authorList>
            <consortium name="WormBaseParasite"/>
        </authorList>
    </citation>
    <scope>IDENTIFICATION</scope>
</reference>
<proteinExistence type="predicted"/>
<dbReference type="SUPFAM" id="SSF46689">
    <property type="entry name" value="Homeodomain-like"/>
    <property type="match status" value="1"/>
</dbReference>
<dbReference type="CDD" id="cd00086">
    <property type="entry name" value="homeodomain"/>
    <property type="match status" value="1"/>
</dbReference>
<dbReference type="Proteomes" id="UP000095282">
    <property type="component" value="Unplaced"/>
</dbReference>
<sequence length="108" mass="13154">MVKSSNRAGNRSYGERLTVFQQLYLETHFHQNRYPCKEQKYMMARDMNMKLSREVEVPQSERCALLRVFPQLRTIECTEKYYIRYFDTKTTNFAIQLPTVDFILVRWR</sequence>
<dbReference type="InterPro" id="IPR009057">
    <property type="entry name" value="Homeodomain-like_sf"/>
</dbReference>